<evidence type="ECO:0000313" key="1">
    <source>
        <dbReference type="EMBL" id="TMS39612.1"/>
    </source>
</evidence>
<comment type="caution">
    <text evidence="1">The sequence shown here is derived from an EMBL/GenBank/DDBJ whole genome shotgun (WGS) entry which is preliminary data.</text>
</comment>
<evidence type="ECO:0000313" key="2">
    <source>
        <dbReference type="Proteomes" id="UP000298663"/>
    </source>
</evidence>
<gene>
    <name evidence="1" type="ORF">L596_006109</name>
</gene>
<name>A0A4U8V1C9_STECR</name>
<accession>A0A4U8V1C9</accession>
<reference evidence="1 2" key="2">
    <citation type="journal article" date="2019" name="G3 (Bethesda)">
        <title>Hybrid Assembly of the Genome of the Entomopathogenic Nematode Steinernema carpocapsae Identifies the X-Chromosome.</title>
        <authorList>
            <person name="Serra L."/>
            <person name="Macchietto M."/>
            <person name="Macias-Munoz A."/>
            <person name="McGill C.J."/>
            <person name="Rodriguez I.M."/>
            <person name="Rodriguez B."/>
            <person name="Murad R."/>
            <person name="Mortazavi A."/>
        </authorList>
    </citation>
    <scope>NUCLEOTIDE SEQUENCE [LARGE SCALE GENOMIC DNA]</scope>
    <source>
        <strain evidence="1 2">ALL</strain>
    </source>
</reference>
<keyword evidence="2" id="KW-1185">Reference proteome</keyword>
<protein>
    <submittedName>
        <fullName evidence="1">Uncharacterized protein</fullName>
    </submittedName>
</protein>
<organism evidence="1 2">
    <name type="scientific">Steinernema carpocapsae</name>
    <name type="common">Entomopathogenic nematode</name>
    <dbReference type="NCBI Taxonomy" id="34508"/>
    <lineage>
        <taxon>Eukaryota</taxon>
        <taxon>Metazoa</taxon>
        <taxon>Ecdysozoa</taxon>
        <taxon>Nematoda</taxon>
        <taxon>Chromadorea</taxon>
        <taxon>Rhabditida</taxon>
        <taxon>Tylenchina</taxon>
        <taxon>Panagrolaimomorpha</taxon>
        <taxon>Strongyloidoidea</taxon>
        <taxon>Steinernematidae</taxon>
        <taxon>Steinernema</taxon>
    </lineage>
</organism>
<dbReference type="AlphaFoldDB" id="A0A4U8V1C9"/>
<proteinExistence type="predicted"/>
<sequence>MNHDEDGARTKVRAAGYKDTKHAKTDLSSAYWLSSSLTIQRSRDESLTPDSIFYRQINIASSTGIEPMTFYASAYSLLVSLLTTMP</sequence>
<dbReference type="EMBL" id="AZBU02000001">
    <property type="protein sequence ID" value="TMS39612.1"/>
    <property type="molecule type" value="Genomic_DNA"/>
</dbReference>
<reference evidence="1 2" key="1">
    <citation type="journal article" date="2015" name="Genome Biol.">
        <title>Comparative genomics of Steinernema reveals deeply conserved gene regulatory networks.</title>
        <authorList>
            <person name="Dillman A.R."/>
            <person name="Macchietto M."/>
            <person name="Porter C.F."/>
            <person name="Rogers A."/>
            <person name="Williams B."/>
            <person name="Antoshechkin I."/>
            <person name="Lee M.M."/>
            <person name="Goodwin Z."/>
            <person name="Lu X."/>
            <person name="Lewis E.E."/>
            <person name="Goodrich-Blair H."/>
            <person name="Stock S.P."/>
            <person name="Adams B.J."/>
            <person name="Sternberg P.W."/>
            <person name="Mortazavi A."/>
        </authorList>
    </citation>
    <scope>NUCLEOTIDE SEQUENCE [LARGE SCALE GENOMIC DNA]</scope>
    <source>
        <strain evidence="1 2">ALL</strain>
    </source>
</reference>
<dbReference type="OrthoDB" id="5845282at2759"/>
<dbReference type="Proteomes" id="UP000298663">
    <property type="component" value="Unassembled WGS sequence"/>
</dbReference>